<dbReference type="Pfam" id="PF00753">
    <property type="entry name" value="Lactamase_B"/>
    <property type="match status" value="1"/>
</dbReference>
<comment type="caution">
    <text evidence="6">The sequence shown here is derived from an EMBL/GenBank/DDBJ whole genome shotgun (WGS) entry which is preliminary data.</text>
</comment>
<protein>
    <submittedName>
        <fullName evidence="6">MBL fold metallo-hydrolase</fullName>
    </submittedName>
</protein>
<feature type="domain" description="Metallo-beta-lactamase" evidence="5">
    <location>
        <begin position="15"/>
        <end position="193"/>
    </location>
</feature>
<reference evidence="6" key="2">
    <citation type="journal article" date="2021" name="PeerJ">
        <title>Extensive microbial diversity within the chicken gut microbiome revealed by metagenomics and culture.</title>
        <authorList>
            <person name="Gilroy R."/>
            <person name="Ravi A."/>
            <person name="Getino M."/>
            <person name="Pursley I."/>
            <person name="Horton D.L."/>
            <person name="Alikhan N.F."/>
            <person name="Baker D."/>
            <person name="Gharbi K."/>
            <person name="Hall N."/>
            <person name="Watson M."/>
            <person name="Adriaenssens E.M."/>
            <person name="Foster-Nyarko E."/>
            <person name="Jarju S."/>
            <person name="Secka A."/>
            <person name="Antonio M."/>
            <person name="Oren A."/>
            <person name="Chaudhuri R.R."/>
            <person name="La Ragione R."/>
            <person name="Hildebrand F."/>
            <person name="Pallen M.J."/>
        </authorList>
    </citation>
    <scope>NUCLEOTIDE SEQUENCE</scope>
    <source>
        <strain evidence="6">ChiBcec6-7307</strain>
    </source>
</reference>
<dbReference type="SUPFAM" id="SSF56281">
    <property type="entry name" value="Metallo-hydrolase/oxidoreductase"/>
    <property type="match status" value="1"/>
</dbReference>
<evidence type="ECO:0000259" key="5">
    <source>
        <dbReference type="SMART" id="SM00849"/>
    </source>
</evidence>
<dbReference type="Gene3D" id="3.60.15.10">
    <property type="entry name" value="Ribonuclease Z/Hydroxyacylglutathione hydrolase-like"/>
    <property type="match status" value="1"/>
</dbReference>
<keyword evidence="3" id="KW-0378">Hydrolase</keyword>
<dbReference type="SMART" id="SM00849">
    <property type="entry name" value="Lactamase_B"/>
    <property type="match status" value="1"/>
</dbReference>
<dbReference type="CDD" id="cd06262">
    <property type="entry name" value="metallo-hydrolase-like_MBL-fold"/>
    <property type="match status" value="1"/>
</dbReference>
<organism evidence="6 7">
    <name type="scientific">Candidatus Merdiplasma excrementigallinarum</name>
    <dbReference type="NCBI Taxonomy" id="2840864"/>
    <lineage>
        <taxon>Bacteria</taxon>
        <taxon>Bacillati</taxon>
        <taxon>Bacillota</taxon>
        <taxon>Clostridia</taxon>
        <taxon>Lachnospirales</taxon>
        <taxon>Lachnospiraceae</taxon>
        <taxon>Lachnospiraceae incertae sedis</taxon>
        <taxon>Candidatus Merdiplasma</taxon>
    </lineage>
</organism>
<keyword evidence="4" id="KW-0862">Zinc</keyword>
<evidence type="ECO:0000256" key="3">
    <source>
        <dbReference type="ARBA" id="ARBA00022801"/>
    </source>
</evidence>
<dbReference type="InterPro" id="IPR051453">
    <property type="entry name" value="MBL_Glyoxalase_II"/>
</dbReference>
<dbReference type="GO" id="GO:0046872">
    <property type="term" value="F:metal ion binding"/>
    <property type="evidence" value="ECO:0007669"/>
    <property type="project" value="UniProtKB-KW"/>
</dbReference>
<accession>A0A9D1T938</accession>
<dbReference type="AlphaFoldDB" id="A0A9D1T938"/>
<dbReference type="EMBL" id="DVOS01000071">
    <property type="protein sequence ID" value="HIV23995.1"/>
    <property type="molecule type" value="Genomic_DNA"/>
</dbReference>
<dbReference type="Proteomes" id="UP000886889">
    <property type="component" value="Unassembled WGS sequence"/>
</dbReference>
<evidence type="ECO:0000256" key="2">
    <source>
        <dbReference type="ARBA" id="ARBA00022723"/>
    </source>
</evidence>
<reference evidence="6" key="1">
    <citation type="submission" date="2020-10" db="EMBL/GenBank/DDBJ databases">
        <authorList>
            <person name="Gilroy R."/>
        </authorList>
    </citation>
    <scope>NUCLEOTIDE SEQUENCE</scope>
    <source>
        <strain evidence="6">ChiBcec6-7307</strain>
    </source>
</reference>
<gene>
    <name evidence="6" type="ORF">IAC80_08690</name>
</gene>
<sequence>MDKLTVENLVLGQLGTNGYLVMSRETGEMLVIDPAAEADRIRRKAEEMGGKPAAVFLTHGHYDHIGAVREICAAYQIPCWAMEAERELLASTDLNLSRMFGHPMTLEPDENLRDGQELTMAGRKMLVLGTPGHTAGSASFYFPEEGILFSGDTLFCGSVGRSDFPTGSASTLVRSIREKLLVLPEETRVFPGHESETTIGYEKRYNPFL</sequence>
<proteinExistence type="predicted"/>
<dbReference type="PANTHER" id="PTHR46233:SF3">
    <property type="entry name" value="HYDROXYACYLGLUTATHIONE HYDROLASE GLOC"/>
    <property type="match status" value="1"/>
</dbReference>
<dbReference type="PANTHER" id="PTHR46233">
    <property type="entry name" value="HYDROXYACYLGLUTATHIONE HYDROLASE GLOC"/>
    <property type="match status" value="1"/>
</dbReference>
<keyword evidence="2" id="KW-0479">Metal-binding</keyword>
<dbReference type="InterPro" id="IPR036866">
    <property type="entry name" value="RibonucZ/Hydroxyglut_hydro"/>
</dbReference>
<dbReference type="GO" id="GO:0016787">
    <property type="term" value="F:hydrolase activity"/>
    <property type="evidence" value="ECO:0007669"/>
    <property type="project" value="UniProtKB-KW"/>
</dbReference>
<evidence type="ECO:0000313" key="7">
    <source>
        <dbReference type="Proteomes" id="UP000886889"/>
    </source>
</evidence>
<evidence type="ECO:0000256" key="4">
    <source>
        <dbReference type="ARBA" id="ARBA00022833"/>
    </source>
</evidence>
<name>A0A9D1T938_9FIRM</name>
<dbReference type="InterPro" id="IPR001279">
    <property type="entry name" value="Metallo-B-lactamas"/>
</dbReference>
<evidence type="ECO:0000256" key="1">
    <source>
        <dbReference type="ARBA" id="ARBA00001947"/>
    </source>
</evidence>
<comment type="cofactor">
    <cofactor evidence="1">
        <name>Zn(2+)</name>
        <dbReference type="ChEBI" id="CHEBI:29105"/>
    </cofactor>
</comment>
<evidence type="ECO:0000313" key="6">
    <source>
        <dbReference type="EMBL" id="HIV23995.1"/>
    </source>
</evidence>